<dbReference type="Pfam" id="PF00106">
    <property type="entry name" value="adh_short"/>
    <property type="match status" value="1"/>
</dbReference>
<dbReference type="Proteomes" id="UP000063308">
    <property type="component" value="Chromosome"/>
</dbReference>
<evidence type="ECO:0000256" key="2">
    <source>
        <dbReference type="RuleBase" id="RU000363"/>
    </source>
</evidence>
<dbReference type="PANTHER" id="PTHR42760:SF78">
    <property type="entry name" value="3-OXOACYL-[ACYL-CARRIER-PROTEIN] REDUCTASE [NADH]"/>
    <property type="match status" value="1"/>
</dbReference>
<dbReference type="RefSeq" id="WP_060908099.1">
    <property type="nucleotide sequence ID" value="NZ_CP126001.1"/>
</dbReference>
<dbReference type="FunFam" id="3.40.50.720:FF:001326">
    <property type="entry name" value="3-oxoacyl-ACP reductase"/>
    <property type="match status" value="1"/>
</dbReference>
<evidence type="ECO:0000256" key="1">
    <source>
        <dbReference type="ARBA" id="ARBA00006484"/>
    </source>
</evidence>
<dbReference type="GO" id="GO:0016616">
    <property type="term" value="F:oxidoreductase activity, acting on the CH-OH group of donors, NAD or NADP as acceptor"/>
    <property type="evidence" value="ECO:0007669"/>
    <property type="project" value="TreeGrafter"/>
</dbReference>
<dbReference type="PANTHER" id="PTHR42760">
    <property type="entry name" value="SHORT-CHAIN DEHYDROGENASES/REDUCTASES FAMILY MEMBER"/>
    <property type="match status" value="1"/>
</dbReference>
<comment type="similarity">
    <text evidence="1 2">Belongs to the short-chain dehydrogenases/reductases (SDR) family.</text>
</comment>
<dbReference type="InterPro" id="IPR036291">
    <property type="entry name" value="NAD(P)-bd_dom_sf"/>
</dbReference>
<accession>A0A0E4BJT7</accession>
<dbReference type="CDD" id="cd05233">
    <property type="entry name" value="SDR_c"/>
    <property type="match status" value="1"/>
</dbReference>
<gene>
    <name evidence="3" type="ORF">NK6_394</name>
</gene>
<dbReference type="PROSITE" id="PS00061">
    <property type="entry name" value="ADH_SHORT"/>
    <property type="match status" value="1"/>
</dbReference>
<sequence length="274" mass="28738">MTSHDRAKVLAGKTALVTGAGRGLGRAFAEKLAALGADVAIHGMRENGPAEYGEGTTLTAVAAEIGRQFGVRTRRVLGDLTKGEDIARVIAETEDALGPIDILVHNAGGDIAAAGGKPDPNDAVNIKEADVRAVLERNLLSTILTCQAVARGMMERRRGRIVTLGSVAAFKGRTNGAIYAVSKAGVTHYTRCLADQLRPYDIAVNCIAPGDTRTGRFLGTRAVDPDRMVETGTLDRIATVDEVARVVEFFAGPMGAFVSGQVLRIDGGGQCWPG</sequence>
<proteinExistence type="inferred from homology"/>
<reference evidence="3 4" key="1">
    <citation type="submission" date="2014-11" db="EMBL/GenBank/DDBJ databases">
        <title>Symbiosis island explosion on the genome of extra-slow-growing strains of soybean bradyrhizobia with massive insertion sequences.</title>
        <authorList>
            <person name="Iida T."/>
            <person name="Minamisawa K."/>
        </authorList>
    </citation>
    <scope>NUCLEOTIDE SEQUENCE [LARGE SCALE GENOMIC DNA]</scope>
    <source>
        <strain evidence="3 4">NK6</strain>
    </source>
</reference>
<evidence type="ECO:0000313" key="4">
    <source>
        <dbReference type="Proteomes" id="UP000063308"/>
    </source>
</evidence>
<name>A0A0E4BJT7_9BRAD</name>
<organism evidence="3 4">
    <name type="scientific">Bradyrhizobium diazoefficiens</name>
    <dbReference type="NCBI Taxonomy" id="1355477"/>
    <lineage>
        <taxon>Bacteria</taxon>
        <taxon>Pseudomonadati</taxon>
        <taxon>Pseudomonadota</taxon>
        <taxon>Alphaproteobacteria</taxon>
        <taxon>Hyphomicrobiales</taxon>
        <taxon>Nitrobacteraceae</taxon>
        <taxon>Bradyrhizobium</taxon>
    </lineage>
</organism>
<dbReference type="InterPro" id="IPR020904">
    <property type="entry name" value="Sc_DH/Rdtase_CS"/>
</dbReference>
<dbReference type="PRINTS" id="PR00080">
    <property type="entry name" value="SDRFAMILY"/>
</dbReference>
<protein>
    <submittedName>
        <fullName evidence="3">Putative 3-oxoacyl-[acyl-carrier-protein]reductase</fullName>
    </submittedName>
</protein>
<dbReference type="Gene3D" id="3.40.50.720">
    <property type="entry name" value="NAD(P)-binding Rossmann-like Domain"/>
    <property type="match status" value="1"/>
</dbReference>
<evidence type="ECO:0000313" key="3">
    <source>
        <dbReference type="EMBL" id="BAR53579.1"/>
    </source>
</evidence>
<dbReference type="AlphaFoldDB" id="A0A0E4BJT7"/>
<dbReference type="InterPro" id="IPR002347">
    <property type="entry name" value="SDR_fam"/>
</dbReference>
<dbReference type="EMBL" id="AP014685">
    <property type="protein sequence ID" value="BAR53579.1"/>
    <property type="molecule type" value="Genomic_DNA"/>
</dbReference>
<dbReference type="SUPFAM" id="SSF51735">
    <property type="entry name" value="NAD(P)-binding Rossmann-fold domains"/>
    <property type="match status" value="1"/>
</dbReference>
<dbReference type="PRINTS" id="PR00081">
    <property type="entry name" value="GDHRDH"/>
</dbReference>